<sequence>MKNLILGLVCIVSITGCTTATTIEKASTVQINKFFKPEYQSKTDERNASIMILRDKGVWGSACNFIVSIDNKKILTIKSNQQAMIYVKPQSTSIEVEFSPSGFCPYARVTEELNLVPNGSTKFRIRSSGSMNNALQLIKVDN</sequence>
<proteinExistence type="predicted"/>
<evidence type="ECO:0000313" key="1">
    <source>
        <dbReference type="EMBL" id="ENU91362.1"/>
    </source>
</evidence>
<dbReference type="EMBL" id="APPC01000018">
    <property type="protein sequence ID" value="ENU91362.1"/>
    <property type="molecule type" value="Genomic_DNA"/>
</dbReference>
<organism evidence="1 2">
    <name type="scientific">Acinetobacter vivianii</name>
    <dbReference type="NCBI Taxonomy" id="1776742"/>
    <lineage>
        <taxon>Bacteria</taxon>
        <taxon>Pseudomonadati</taxon>
        <taxon>Pseudomonadota</taxon>
        <taxon>Gammaproteobacteria</taxon>
        <taxon>Moraxellales</taxon>
        <taxon>Moraxellaceae</taxon>
        <taxon>Acinetobacter</taxon>
    </lineage>
</organism>
<gene>
    <name evidence="1" type="ORF">F971_02454</name>
</gene>
<dbReference type="AlphaFoldDB" id="N8W7L7"/>
<comment type="caution">
    <text evidence="1">The sequence shown here is derived from an EMBL/GenBank/DDBJ whole genome shotgun (WGS) entry which is preliminary data.</text>
</comment>
<dbReference type="RefSeq" id="WP_004771992.1">
    <property type="nucleotide sequence ID" value="NZ_KB849357.1"/>
</dbReference>
<dbReference type="Proteomes" id="UP000013049">
    <property type="component" value="Unassembled WGS sequence"/>
</dbReference>
<accession>N8W7L7</accession>
<protein>
    <recommendedName>
        <fullName evidence="3">DUF2846 domain-containing protein</fullName>
    </recommendedName>
</protein>
<dbReference type="PROSITE" id="PS51257">
    <property type="entry name" value="PROKAR_LIPOPROTEIN"/>
    <property type="match status" value="1"/>
</dbReference>
<dbReference type="eggNOG" id="ENOG5033IIT">
    <property type="taxonomic scope" value="Bacteria"/>
</dbReference>
<evidence type="ECO:0008006" key="3">
    <source>
        <dbReference type="Google" id="ProtNLM"/>
    </source>
</evidence>
<reference evidence="1 2" key="1">
    <citation type="submission" date="2013-02" db="EMBL/GenBank/DDBJ databases">
        <title>The Genome Sequence of Acinetobacter sp. NIPH 758.</title>
        <authorList>
            <consortium name="The Broad Institute Genome Sequencing Platform"/>
            <consortium name="The Broad Institute Genome Sequencing Center for Infectious Disease"/>
            <person name="Cerqueira G."/>
            <person name="Feldgarden M."/>
            <person name="Courvalin P."/>
            <person name="Perichon B."/>
            <person name="Grillot-Courvalin C."/>
            <person name="Clermont D."/>
            <person name="Rocha E."/>
            <person name="Yoon E.-J."/>
            <person name="Nemec A."/>
            <person name="Walker B."/>
            <person name="Young S.K."/>
            <person name="Zeng Q."/>
            <person name="Gargeya S."/>
            <person name="Fitzgerald M."/>
            <person name="Haas B."/>
            <person name="Abouelleil A."/>
            <person name="Alvarado L."/>
            <person name="Arachchi H.M."/>
            <person name="Berlin A.M."/>
            <person name="Chapman S.B."/>
            <person name="Dewar J."/>
            <person name="Goldberg J."/>
            <person name="Griggs A."/>
            <person name="Gujja S."/>
            <person name="Hansen M."/>
            <person name="Howarth C."/>
            <person name="Imamovic A."/>
            <person name="Larimer J."/>
            <person name="McCowan C."/>
            <person name="Murphy C."/>
            <person name="Neiman D."/>
            <person name="Pearson M."/>
            <person name="Priest M."/>
            <person name="Roberts A."/>
            <person name="Saif S."/>
            <person name="Shea T."/>
            <person name="Sisk P."/>
            <person name="Sykes S."/>
            <person name="Wortman J."/>
            <person name="Nusbaum C."/>
            <person name="Birren B."/>
        </authorList>
    </citation>
    <scope>NUCLEOTIDE SEQUENCE [LARGE SCALE GENOMIC DNA]</scope>
    <source>
        <strain evidence="1 2">NIPH 758</strain>
    </source>
</reference>
<name>N8W7L7_9GAMM</name>
<evidence type="ECO:0000313" key="2">
    <source>
        <dbReference type="Proteomes" id="UP000013049"/>
    </source>
</evidence>
<dbReference type="HOGENOM" id="CLU_148504_1_0_6"/>